<dbReference type="InterPro" id="IPR005824">
    <property type="entry name" value="KOW"/>
</dbReference>
<organism evidence="13 14">
    <name type="scientific">Paenibacillus uliginis N3/975</name>
    <dbReference type="NCBI Taxonomy" id="1313296"/>
    <lineage>
        <taxon>Bacteria</taxon>
        <taxon>Bacillati</taxon>
        <taxon>Bacillota</taxon>
        <taxon>Bacilli</taxon>
        <taxon>Bacillales</taxon>
        <taxon>Paenibacillaceae</taxon>
        <taxon>Paenibacillus</taxon>
    </lineage>
</organism>
<protein>
    <recommendedName>
        <fullName evidence="8 10">Large ribosomal subunit protein uL24</fullName>
    </recommendedName>
</protein>
<dbReference type="NCBIfam" id="TIGR01079">
    <property type="entry name" value="rplX_bact"/>
    <property type="match status" value="1"/>
</dbReference>
<dbReference type="PROSITE" id="PS01108">
    <property type="entry name" value="RIBOSOMAL_L24"/>
    <property type="match status" value="1"/>
</dbReference>
<evidence type="ECO:0000256" key="6">
    <source>
        <dbReference type="ARBA" id="ARBA00022980"/>
    </source>
</evidence>
<name>A0A1X7GFI4_9BACL</name>
<proteinExistence type="inferred from homology"/>
<gene>
    <name evidence="10" type="primary">rplX</name>
    <name evidence="13" type="ORF">SAMN05661091_0496</name>
</gene>
<dbReference type="Proteomes" id="UP000192940">
    <property type="component" value="Chromosome I"/>
</dbReference>
<evidence type="ECO:0000256" key="10">
    <source>
        <dbReference type="HAMAP-Rule" id="MF_01326"/>
    </source>
</evidence>
<dbReference type="EMBL" id="LT840184">
    <property type="protein sequence ID" value="SMF68972.1"/>
    <property type="molecule type" value="Genomic_DNA"/>
</dbReference>
<dbReference type="STRING" id="1313296.SAMN05661091_0496"/>
<evidence type="ECO:0000256" key="4">
    <source>
        <dbReference type="ARBA" id="ARBA00022730"/>
    </source>
</evidence>
<dbReference type="InterPro" id="IPR003256">
    <property type="entry name" value="Ribosomal_uL24"/>
</dbReference>
<reference evidence="13 14" key="1">
    <citation type="submission" date="2017-04" db="EMBL/GenBank/DDBJ databases">
        <authorList>
            <person name="Afonso C.L."/>
            <person name="Miller P.J."/>
            <person name="Scott M.A."/>
            <person name="Spackman E."/>
            <person name="Goraichik I."/>
            <person name="Dimitrov K.M."/>
            <person name="Suarez D.L."/>
            <person name="Swayne D.E."/>
        </authorList>
    </citation>
    <scope>NUCLEOTIDE SEQUENCE [LARGE SCALE GENOMIC DNA]</scope>
    <source>
        <strain evidence="13 14">N3/975</strain>
    </source>
</reference>
<keyword evidence="7 10" id="KW-0687">Ribonucleoprotein</keyword>
<evidence type="ECO:0000256" key="2">
    <source>
        <dbReference type="ARBA" id="ARBA00010618"/>
    </source>
</evidence>
<evidence type="ECO:0000256" key="5">
    <source>
        <dbReference type="ARBA" id="ARBA00022884"/>
    </source>
</evidence>
<evidence type="ECO:0000259" key="12">
    <source>
        <dbReference type="SMART" id="SM00739"/>
    </source>
</evidence>
<keyword evidence="6 10" id="KW-0689">Ribosomal protein</keyword>
<dbReference type="InterPro" id="IPR057264">
    <property type="entry name" value="Ribosomal_uL24_C"/>
</dbReference>
<evidence type="ECO:0000313" key="14">
    <source>
        <dbReference type="Proteomes" id="UP000192940"/>
    </source>
</evidence>
<dbReference type="Pfam" id="PF17136">
    <property type="entry name" value="ribosomal_L24"/>
    <property type="match status" value="1"/>
</dbReference>
<dbReference type="Gene3D" id="2.30.30.30">
    <property type="match status" value="1"/>
</dbReference>
<comment type="subunit">
    <text evidence="3 10">Part of the 50S ribosomal subunit.</text>
</comment>
<dbReference type="InterPro" id="IPR005825">
    <property type="entry name" value="Ribosomal_uL24_CS"/>
</dbReference>
<evidence type="ECO:0000313" key="13">
    <source>
        <dbReference type="EMBL" id="SMF68972.1"/>
    </source>
</evidence>
<keyword evidence="14" id="KW-1185">Reference proteome</keyword>
<dbReference type="InterPro" id="IPR008991">
    <property type="entry name" value="Translation_prot_SH3-like_sf"/>
</dbReference>
<evidence type="ECO:0000256" key="7">
    <source>
        <dbReference type="ARBA" id="ARBA00023274"/>
    </source>
</evidence>
<sequence>MPRVKKVLESHNNKLHVKKDDTVIVISGKDKGKKGRVIAAYPRENRVLVEGVNMMKKHQKPNQQNPQGGIIEQEAPIHVSNVMHVDPKSGKVTRIGYKVLDNGKKVRVAKKSGEVID</sequence>
<dbReference type="GO" id="GO:0003735">
    <property type="term" value="F:structural constituent of ribosome"/>
    <property type="evidence" value="ECO:0007669"/>
    <property type="project" value="InterPro"/>
</dbReference>
<comment type="similarity">
    <text evidence="2 10 11">Belongs to the universal ribosomal protein uL24 family.</text>
</comment>
<dbReference type="SMART" id="SM00739">
    <property type="entry name" value="KOW"/>
    <property type="match status" value="1"/>
</dbReference>
<dbReference type="CDD" id="cd06089">
    <property type="entry name" value="KOW_RPL26"/>
    <property type="match status" value="1"/>
</dbReference>
<accession>A0A1X7GFI4</accession>
<dbReference type="GO" id="GO:0019843">
    <property type="term" value="F:rRNA binding"/>
    <property type="evidence" value="ECO:0007669"/>
    <property type="project" value="UniProtKB-UniRule"/>
</dbReference>
<dbReference type="RefSeq" id="WP_210190632.1">
    <property type="nucleotide sequence ID" value="NZ_LT840184.1"/>
</dbReference>
<feature type="domain" description="KOW" evidence="12">
    <location>
        <begin position="16"/>
        <end position="43"/>
    </location>
</feature>
<dbReference type="PANTHER" id="PTHR12903">
    <property type="entry name" value="MITOCHONDRIAL RIBOSOMAL PROTEIN L24"/>
    <property type="match status" value="1"/>
</dbReference>
<comment type="function">
    <text evidence="9 10">One of the proteins that surrounds the polypeptide exit tunnel on the outside of the subunit.</text>
</comment>
<dbReference type="GO" id="GO:1990904">
    <property type="term" value="C:ribonucleoprotein complex"/>
    <property type="evidence" value="ECO:0007669"/>
    <property type="project" value="UniProtKB-KW"/>
</dbReference>
<dbReference type="InterPro" id="IPR041988">
    <property type="entry name" value="Ribosomal_uL24_KOW"/>
</dbReference>
<evidence type="ECO:0000256" key="1">
    <source>
        <dbReference type="ARBA" id="ARBA00004072"/>
    </source>
</evidence>
<evidence type="ECO:0000256" key="11">
    <source>
        <dbReference type="RuleBase" id="RU003477"/>
    </source>
</evidence>
<comment type="function">
    <text evidence="1 10">One of two assembly initiator proteins, it binds directly to the 5'-end of the 23S rRNA, where it nucleates assembly of the 50S subunit.</text>
</comment>
<dbReference type="Pfam" id="PF00467">
    <property type="entry name" value="KOW"/>
    <property type="match status" value="1"/>
</dbReference>
<keyword evidence="5 10" id="KW-0694">RNA-binding</keyword>
<dbReference type="AlphaFoldDB" id="A0A1X7GFI4"/>
<evidence type="ECO:0000256" key="3">
    <source>
        <dbReference type="ARBA" id="ARBA00011838"/>
    </source>
</evidence>
<keyword evidence="4 10" id="KW-0699">rRNA-binding</keyword>
<evidence type="ECO:0000256" key="9">
    <source>
        <dbReference type="ARBA" id="ARBA00058688"/>
    </source>
</evidence>
<dbReference type="GO" id="GO:0005840">
    <property type="term" value="C:ribosome"/>
    <property type="evidence" value="ECO:0007669"/>
    <property type="project" value="UniProtKB-KW"/>
</dbReference>
<dbReference type="HAMAP" id="MF_01326_B">
    <property type="entry name" value="Ribosomal_uL24_B"/>
    <property type="match status" value="1"/>
</dbReference>
<dbReference type="FunFam" id="2.30.30.30:FF:000004">
    <property type="entry name" value="50S ribosomal protein L24"/>
    <property type="match status" value="1"/>
</dbReference>
<evidence type="ECO:0000256" key="8">
    <source>
        <dbReference type="ARBA" id="ARBA00035206"/>
    </source>
</evidence>
<dbReference type="InterPro" id="IPR014722">
    <property type="entry name" value="Rib_uL2_dom2"/>
</dbReference>
<dbReference type="GO" id="GO:0006412">
    <property type="term" value="P:translation"/>
    <property type="evidence" value="ECO:0007669"/>
    <property type="project" value="UniProtKB-UniRule"/>
</dbReference>
<dbReference type="SUPFAM" id="SSF50104">
    <property type="entry name" value="Translation proteins SH3-like domain"/>
    <property type="match status" value="1"/>
</dbReference>